<dbReference type="SUPFAM" id="SSF49344">
    <property type="entry name" value="CBD9-like"/>
    <property type="match status" value="1"/>
</dbReference>
<reference evidence="3" key="1">
    <citation type="submission" date="2024-05" db="EMBL/GenBank/DDBJ databases">
        <title>Planctomycetes of the genus Singulisphaera possess chitinolytic capabilities.</title>
        <authorList>
            <person name="Ivanova A."/>
        </authorList>
    </citation>
    <scope>NUCLEOTIDE SEQUENCE</scope>
    <source>
        <strain evidence="3">Ch08T</strain>
    </source>
</reference>
<dbReference type="PANTHER" id="PTHR35532:SF5">
    <property type="entry name" value="CARBOHYDRATE-BINDING DOMAIN-CONTAINING PROTEIN"/>
    <property type="match status" value="1"/>
</dbReference>
<dbReference type="GO" id="GO:0030246">
    <property type="term" value="F:carbohydrate binding"/>
    <property type="evidence" value="ECO:0007669"/>
    <property type="project" value="InterPro"/>
</dbReference>
<dbReference type="Pfam" id="PF06452">
    <property type="entry name" value="CBM9_1"/>
    <property type="match status" value="1"/>
</dbReference>
<dbReference type="Gene3D" id="2.60.40.1190">
    <property type="match status" value="1"/>
</dbReference>
<gene>
    <name evidence="3" type="ORF">V5E97_29335</name>
</gene>
<name>A0AAU7CBB4_9BACT</name>
<feature type="domain" description="Carbohydrate-binding" evidence="2">
    <location>
        <begin position="45"/>
        <end position="245"/>
    </location>
</feature>
<dbReference type="EMBL" id="CP155447">
    <property type="protein sequence ID" value="XBH02405.1"/>
    <property type="molecule type" value="Genomic_DNA"/>
</dbReference>
<dbReference type="AlphaFoldDB" id="A0AAU7CBB4"/>
<accession>A0AAU7CBB4</accession>
<dbReference type="CDD" id="cd09620">
    <property type="entry name" value="CBM9_like_3"/>
    <property type="match status" value="1"/>
</dbReference>
<evidence type="ECO:0000259" key="2">
    <source>
        <dbReference type="Pfam" id="PF06452"/>
    </source>
</evidence>
<keyword evidence="1" id="KW-0732">Signal</keyword>
<dbReference type="GO" id="GO:0016052">
    <property type="term" value="P:carbohydrate catabolic process"/>
    <property type="evidence" value="ECO:0007669"/>
    <property type="project" value="InterPro"/>
</dbReference>
<evidence type="ECO:0000313" key="3">
    <source>
        <dbReference type="EMBL" id="XBH02405.1"/>
    </source>
</evidence>
<feature type="signal peptide" evidence="1">
    <location>
        <begin position="1"/>
        <end position="22"/>
    </location>
</feature>
<dbReference type="InterPro" id="IPR010502">
    <property type="entry name" value="Carb-bd_dom_fam9"/>
</dbReference>
<dbReference type="GO" id="GO:0004553">
    <property type="term" value="F:hydrolase activity, hydrolyzing O-glycosyl compounds"/>
    <property type="evidence" value="ECO:0007669"/>
    <property type="project" value="InterPro"/>
</dbReference>
<organism evidence="3">
    <name type="scientific">Singulisphaera sp. Ch08</name>
    <dbReference type="NCBI Taxonomy" id="3120278"/>
    <lineage>
        <taxon>Bacteria</taxon>
        <taxon>Pseudomonadati</taxon>
        <taxon>Planctomycetota</taxon>
        <taxon>Planctomycetia</taxon>
        <taxon>Isosphaerales</taxon>
        <taxon>Isosphaeraceae</taxon>
        <taxon>Singulisphaera</taxon>
    </lineage>
</organism>
<proteinExistence type="predicted"/>
<protein>
    <submittedName>
        <fullName evidence="3">Carbohydrate-binding family 9-like protein</fullName>
    </submittedName>
</protein>
<dbReference type="PANTHER" id="PTHR35532">
    <property type="entry name" value="SIMILAR TO POLYHYDROXYALKANOATE DEPOLYMERASE"/>
    <property type="match status" value="1"/>
</dbReference>
<dbReference type="RefSeq" id="WP_406695147.1">
    <property type="nucleotide sequence ID" value="NZ_CP155447.1"/>
</dbReference>
<sequence>MTCSRWLTALAGLALGVTPCVADDQDATPLTQDAICRKVNSAPTIDGRLDDPSWANAQIIDRFPIFWTKTKGSGVTRARLVWDDEALYFAAEMDDAELRAFGTKRNDTLWEGDVFELFFKPHEARPEYYEFQVNPHSLILELAFPKRGFDFATLAARPPLGMKAIAVNRGTVDQPGDTDLGWTVEGRIPWSIFAPSGGRPKAGDEWRFALCRYDYGEAGTKPVLTSSAPLTQPSFHRYEDYGRLRFE</sequence>
<feature type="chain" id="PRO_5043840090" evidence="1">
    <location>
        <begin position="23"/>
        <end position="247"/>
    </location>
</feature>
<evidence type="ECO:0000256" key="1">
    <source>
        <dbReference type="SAM" id="SignalP"/>
    </source>
</evidence>